<dbReference type="InterPro" id="IPR020103">
    <property type="entry name" value="PsdUridine_synth_cat_dom_sf"/>
</dbReference>
<reference evidence="4 5" key="1">
    <citation type="submission" date="2016-10" db="EMBL/GenBank/DDBJ databases">
        <authorList>
            <person name="de Groot N.N."/>
        </authorList>
    </citation>
    <scope>NUCLEOTIDE SEQUENCE [LARGE SCALE GENOMIC DNA]</scope>
    <source>
        <strain evidence="4 5">DSM 17794</strain>
    </source>
</reference>
<dbReference type="InterPro" id="IPR006224">
    <property type="entry name" value="PsdUridine_synth_RluA-like_CS"/>
</dbReference>
<dbReference type="PROSITE" id="PS01129">
    <property type="entry name" value="PSI_RLU"/>
    <property type="match status" value="1"/>
</dbReference>
<dbReference type="STRING" id="287099.SAMN05660413_01478"/>
<dbReference type="RefSeq" id="WP_093407788.1">
    <property type="nucleotide sequence ID" value="NZ_FOVL01000007.1"/>
</dbReference>
<evidence type="ECO:0000256" key="2">
    <source>
        <dbReference type="PROSITE-ProRule" id="PRU00182"/>
    </source>
</evidence>
<evidence type="ECO:0000313" key="5">
    <source>
        <dbReference type="Proteomes" id="UP000199153"/>
    </source>
</evidence>
<gene>
    <name evidence="4" type="ORF">SAMN05660413_01478</name>
</gene>
<dbReference type="GO" id="GO:0003723">
    <property type="term" value="F:RNA binding"/>
    <property type="evidence" value="ECO:0007669"/>
    <property type="project" value="UniProtKB-KW"/>
</dbReference>
<dbReference type="SUPFAM" id="SSF55120">
    <property type="entry name" value="Pseudouridine synthase"/>
    <property type="match status" value="1"/>
</dbReference>
<dbReference type="AlphaFoldDB" id="A0A1I4ZS25"/>
<dbReference type="PANTHER" id="PTHR21600:SF87">
    <property type="entry name" value="RNA PSEUDOURIDYLATE SYNTHASE DOMAIN-CONTAINING PROTEIN 1"/>
    <property type="match status" value="1"/>
</dbReference>
<evidence type="ECO:0000259" key="3">
    <source>
        <dbReference type="Pfam" id="PF00849"/>
    </source>
</evidence>
<dbReference type="Gene3D" id="3.30.2350.10">
    <property type="entry name" value="Pseudouridine synthase"/>
    <property type="match status" value="1"/>
</dbReference>
<dbReference type="EMBL" id="FOVL01000007">
    <property type="protein sequence ID" value="SFN53075.1"/>
    <property type="molecule type" value="Genomic_DNA"/>
</dbReference>
<sequence length="288" mass="32451">MKLIETHIVPAGVKDIRLQEYAVSIFKAAPTKSSIKKAIKRREIKIDGKASNTGDWVKEGQKIELFKQEIPKKVFSLKLEVLFEDDHIGVVNKPAGYPTSGNYFKTITNALPFNLKVSTEPTVLAAPQPAHRLDNPTSGLLLIAKTGDSLRKLHRDFKEKKIQKIYTALVYGEFPGEKSLQYKIEDKVSETEISLIRSFHINRNDYSFVSAIPNTGRTHQIRIHLAKAGFPIVGDKLYGKENSTGNIKGLFLSATSLKFQHPVTLEWMNIAVAPPKRFIKIEEQRELT</sequence>
<organism evidence="4 5">
    <name type="scientific">Salegentibacter flavus</name>
    <dbReference type="NCBI Taxonomy" id="287099"/>
    <lineage>
        <taxon>Bacteria</taxon>
        <taxon>Pseudomonadati</taxon>
        <taxon>Bacteroidota</taxon>
        <taxon>Flavobacteriia</taxon>
        <taxon>Flavobacteriales</taxon>
        <taxon>Flavobacteriaceae</taxon>
        <taxon>Salegentibacter</taxon>
    </lineage>
</organism>
<dbReference type="CDD" id="cd02869">
    <property type="entry name" value="PseudoU_synth_RluA_like"/>
    <property type="match status" value="1"/>
</dbReference>
<dbReference type="PANTHER" id="PTHR21600">
    <property type="entry name" value="MITOCHONDRIAL RNA PSEUDOURIDINE SYNTHASE"/>
    <property type="match status" value="1"/>
</dbReference>
<dbReference type="GO" id="GO:0000455">
    <property type="term" value="P:enzyme-directed rRNA pseudouridine synthesis"/>
    <property type="evidence" value="ECO:0007669"/>
    <property type="project" value="TreeGrafter"/>
</dbReference>
<dbReference type="GO" id="GO:0140098">
    <property type="term" value="F:catalytic activity, acting on RNA"/>
    <property type="evidence" value="ECO:0007669"/>
    <property type="project" value="UniProtKB-ARBA"/>
</dbReference>
<dbReference type="Pfam" id="PF00849">
    <property type="entry name" value="PseudoU_synth_2"/>
    <property type="match status" value="1"/>
</dbReference>
<comment type="similarity">
    <text evidence="1">Belongs to the pseudouridine synthase RluA family.</text>
</comment>
<dbReference type="GO" id="GO:0009982">
    <property type="term" value="F:pseudouridine synthase activity"/>
    <property type="evidence" value="ECO:0007669"/>
    <property type="project" value="InterPro"/>
</dbReference>
<dbReference type="PROSITE" id="PS50889">
    <property type="entry name" value="S4"/>
    <property type="match status" value="1"/>
</dbReference>
<evidence type="ECO:0000313" key="4">
    <source>
        <dbReference type="EMBL" id="SFN53075.1"/>
    </source>
</evidence>
<dbReference type="Proteomes" id="UP000199153">
    <property type="component" value="Unassembled WGS sequence"/>
</dbReference>
<keyword evidence="5" id="KW-1185">Reference proteome</keyword>
<name>A0A1I4ZS25_9FLAO</name>
<proteinExistence type="inferred from homology"/>
<dbReference type="InterPro" id="IPR050188">
    <property type="entry name" value="RluA_PseudoU_synthase"/>
</dbReference>
<protein>
    <submittedName>
        <fullName evidence="4">tRNA pseudouridine65 synthase</fullName>
    </submittedName>
</protein>
<evidence type="ECO:0000256" key="1">
    <source>
        <dbReference type="ARBA" id="ARBA00010876"/>
    </source>
</evidence>
<accession>A0A1I4ZS25</accession>
<feature type="domain" description="Pseudouridine synthase RsuA/RluA-like" evidence="3">
    <location>
        <begin position="90"/>
        <end position="227"/>
    </location>
</feature>
<dbReference type="InterPro" id="IPR006145">
    <property type="entry name" value="PsdUridine_synth_RsuA/RluA"/>
</dbReference>
<keyword evidence="2" id="KW-0694">RNA-binding</keyword>
<dbReference type="OrthoDB" id="9807829at2"/>